<keyword evidence="4" id="KW-1185">Reference proteome</keyword>
<protein>
    <submittedName>
        <fullName evidence="3">Uncharacterized protein containing conserved domain</fullName>
    </submittedName>
</protein>
<dbReference type="AlphaFoldDB" id="A0ZZF0"/>
<name>A0ZZF0_BIFAA</name>
<evidence type="ECO:0000313" key="4">
    <source>
        <dbReference type="Proteomes" id="UP000008702"/>
    </source>
</evidence>
<evidence type="ECO:0000256" key="2">
    <source>
        <dbReference type="SAM" id="SignalP"/>
    </source>
</evidence>
<evidence type="ECO:0000256" key="1">
    <source>
        <dbReference type="SAM" id="MobiDB-lite"/>
    </source>
</evidence>
<dbReference type="Proteomes" id="UP000008702">
    <property type="component" value="Chromosome"/>
</dbReference>
<feature type="signal peptide" evidence="2">
    <location>
        <begin position="1"/>
        <end position="20"/>
    </location>
</feature>
<dbReference type="STRING" id="367928.BAD_0052"/>
<feature type="chain" id="PRO_5039220486" evidence="2">
    <location>
        <begin position="21"/>
        <end position="108"/>
    </location>
</feature>
<feature type="compositionally biased region" description="Polar residues" evidence="1">
    <location>
        <begin position="85"/>
        <end position="98"/>
    </location>
</feature>
<organism evidence="3 4">
    <name type="scientific">Bifidobacterium adolescentis (strain ATCC 15703 / DSM 20083 / NCTC 11814 / E194a)</name>
    <dbReference type="NCBI Taxonomy" id="367928"/>
    <lineage>
        <taxon>Bacteria</taxon>
        <taxon>Bacillati</taxon>
        <taxon>Actinomycetota</taxon>
        <taxon>Actinomycetes</taxon>
        <taxon>Bifidobacteriales</taxon>
        <taxon>Bifidobacteriaceae</taxon>
        <taxon>Bifidobacterium</taxon>
    </lineage>
</organism>
<gene>
    <name evidence="3" type="ordered locus">BAD_0052</name>
</gene>
<keyword evidence="2" id="KW-0732">Signal</keyword>
<dbReference type="EMBL" id="AP009256">
    <property type="protein sequence ID" value="BAF38833.1"/>
    <property type="molecule type" value="Genomic_DNA"/>
</dbReference>
<dbReference type="KEGG" id="bad:BAD_0052"/>
<sequence>MMLKTILTITFACILSTVQGMPPCAISNPSVSNAAAVTVSSKATCDHEYKLLGKTCKRLHGAAAAVCWAGAAAAYAACLAGKSSNATNSQTLSSNPKSEQPAIEDTRI</sequence>
<evidence type="ECO:0000313" key="3">
    <source>
        <dbReference type="EMBL" id="BAF38833.1"/>
    </source>
</evidence>
<proteinExistence type="predicted"/>
<feature type="region of interest" description="Disordered" evidence="1">
    <location>
        <begin position="85"/>
        <end position="108"/>
    </location>
</feature>
<accession>A0ZZF0</accession>
<reference evidence="3 4" key="1">
    <citation type="submission" date="2006-12" db="EMBL/GenBank/DDBJ databases">
        <title>Bifidobacterium adolescentis complete genome sequence.</title>
        <authorList>
            <person name="Suzuki T."/>
            <person name="Tsuda Y."/>
            <person name="Kanou N."/>
            <person name="Inoue T."/>
            <person name="Kumazaki K."/>
            <person name="Nagano S."/>
            <person name="Hirai S."/>
            <person name="Tanaka K."/>
            <person name="Watanabe K."/>
        </authorList>
    </citation>
    <scope>NUCLEOTIDE SEQUENCE [LARGE SCALE GENOMIC DNA]</scope>
    <source>
        <strain evidence="4">ATCC 15703 / DSM 20083 / NCTC 11814 / E194a</strain>
    </source>
</reference>
<dbReference type="HOGENOM" id="CLU_2191860_0_0_11"/>